<sequence length="211" mass="24772">MSKSAYGRERGTGPLVFPDVLNIYDSASVGDVKKYRLMDLNQMEFKVQKLYSVYCFHGSILSQQRKGRNFVQTTKHVYDLESHDPFNEKRYDETFMMSWAHRIRAELDAADSEYFKFTGDVPTDDFITLPSPGGDGFYYIPEQHRQWMWRRARPTGVCEPKSSTVFHYHLPPGSKYTYYPKCIKKNRRRSDDVSIDTKYLFQNGRIKVLIS</sequence>
<keyword evidence="2" id="KW-1185">Reference proteome</keyword>
<evidence type="ECO:0000313" key="1">
    <source>
        <dbReference type="EMBL" id="GBN50205.1"/>
    </source>
</evidence>
<dbReference type="OrthoDB" id="6411575at2759"/>
<dbReference type="AlphaFoldDB" id="A0A4Y2PE22"/>
<comment type="caution">
    <text evidence="1">The sequence shown here is derived from an EMBL/GenBank/DDBJ whole genome shotgun (WGS) entry which is preliminary data.</text>
</comment>
<evidence type="ECO:0000313" key="2">
    <source>
        <dbReference type="Proteomes" id="UP000499080"/>
    </source>
</evidence>
<name>A0A4Y2PE22_ARAVE</name>
<accession>A0A4Y2PE22</accession>
<dbReference type="Proteomes" id="UP000499080">
    <property type="component" value="Unassembled WGS sequence"/>
</dbReference>
<proteinExistence type="predicted"/>
<organism evidence="1 2">
    <name type="scientific">Araneus ventricosus</name>
    <name type="common">Orbweaver spider</name>
    <name type="synonym">Epeira ventricosa</name>
    <dbReference type="NCBI Taxonomy" id="182803"/>
    <lineage>
        <taxon>Eukaryota</taxon>
        <taxon>Metazoa</taxon>
        <taxon>Ecdysozoa</taxon>
        <taxon>Arthropoda</taxon>
        <taxon>Chelicerata</taxon>
        <taxon>Arachnida</taxon>
        <taxon>Araneae</taxon>
        <taxon>Araneomorphae</taxon>
        <taxon>Entelegynae</taxon>
        <taxon>Araneoidea</taxon>
        <taxon>Araneidae</taxon>
        <taxon>Araneus</taxon>
    </lineage>
</organism>
<protein>
    <submittedName>
        <fullName evidence="1">Uncharacterized protein</fullName>
    </submittedName>
</protein>
<gene>
    <name evidence="1" type="ORF">AVEN_131793_1</name>
</gene>
<reference evidence="1 2" key="1">
    <citation type="journal article" date="2019" name="Sci. Rep.">
        <title>Orb-weaving spider Araneus ventricosus genome elucidates the spidroin gene catalogue.</title>
        <authorList>
            <person name="Kono N."/>
            <person name="Nakamura H."/>
            <person name="Ohtoshi R."/>
            <person name="Moran D.A.P."/>
            <person name="Shinohara A."/>
            <person name="Yoshida Y."/>
            <person name="Fujiwara M."/>
            <person name="Mori M."/>
            <person name="Tomita M."/>
            <person name="Arakawa K."/>
        </authorList>
    </citation>
    <scope>NUCLEOTIDE SEQUENCE [LARGE SCALE GENOMIC DNA]</scope>
</reference>
<dbReference type="EMBL" id="BGPR01011212">
    <property type="protein sequence ID" value="GBN50205.1"/>
    <property type="molecule type" value="Genomic_DNA"/>
</dbReference>